<sequence>MCIRPSRKSCQELTERQEAIGRETKRATASQQKIMPAADRATGSDGARDQATLCDSGSTNESEISTCSGVFATKHIRVAEED</sequence>
<organism evidence="2 3">
    <name type="scientific">Ancylostoma ceylanicum</name>
    <dbReference type="NCBI Taxonomy" id="53326"/>
    <lineage>
        <taxon>Eukaryota</taxon>
        <taxon>Metazoa</taxon>
        <taxon>Ecdysozoa</taxon>
        <taxon>Nematoda</taxon>
        <taxon>Chromadorea</taxon>
        <taxon>Rhabditida</taxon>
        <taxon>Rhabditina</taxon>
        <taxon>Rhabditomorpha</taxon>
        <taxon>Strongyloidea</taxon>
        <taxon>Ancylostomatidae</taxon>
        <taxon>Ancylostomatinae</taxon>
        <taxon>Ancylostoma</taxon>
    </lineage>
</organism>
<feature type="region of interest" description="Disordered" evidence="1">
    <location>
        <begin position="1"/>
        <end position="61"/>
    </location>
</feature>
<accession>A0A016WKV6</accession>
<evidence type="ECO:0000313" key="2">
    <source>
        <dbReference type="EMBL" id="EYC39907.1"/>
    </source>
</evidence>
<name>A0A016WKV6_9BILA</name>
<proteinExistence type="predicted"/>
<gene>
    <name evidence="2" type="primary">Acey_s0636.g927</name>
    <name evidence="2" type="ORF">Y032_0636g927</name>
</gene>
<evidence type="ECO:0000313" key="3">
    <source>
        <dbReference type="Proteomes" id="UP000024635"/>
    </source>
</evidence>
<protein>
    <submittedName>
        <fullName evidence="2">Uncharacterized protein</fullName>
    </submittedName>
</protein>
<comment type="caution">
    <text evidence="2">The sequence shown here is derived from an EMBL/GenBank/DDBJ whole genome shotgun (WGS) entry which is preliminary data.</text>
</comment>
<feature type="compositionally biased region" description="Basic and acidic residues" evidence="1">
    <location>
        <begin position="9"/>
        <end position="26"/>
    </location>
</feature>
<reference evidence="3" key="1">
    <citation type="journal article" date="2015" name="Nat. Genet.">
        <title>The genome and transcriptome of the zoonotic hookworm Ancylostoma ceylanicum identify infection-specific gene families.</title>
        <authorList>
            <person name="Schwarz E.M."/>
            <person name="Hu Y."/>
            <person name="Antoshechkin I."/>
            <person name="Miller M.M."/>
            <person name="Sternberg P.W."/>
            <person name="Aroian R.V."/>
        </authorList>
    </citation>
    <scope>NUCLEOTIDE SEQUENCE</scope>
    <source>
        <strain evidence="3">HY135</strain>
    </source>
</reference>
<dbReference type="AlphaFoldDB" id="A0A016WKV6"/>
<dbReference type="EMBL" id="JARK01000236">
    <property type="protein sequence ID" value="EYC39907.1"/>
    <property type="molecule type" value="Genomic_DNA"/>
</dbReference>
<dbReference type="Proteomes" id="UP000024635">
    <property type="component" value="Unassembled WGS sequence"/>
</dbReference>
<evidence type="ECO:0000256" key="1">
    <source>
        <dbReference type="SAM" id="MobiDB-lite"/>
    </source>
</evidence>
<keyword evidence="3" id="KW-1185">Reference proteome</keyword>